<name>A0A645AI54_9ZZZZ</name>
<comment type="caution">
    <text evidence="1">The sequence shown here is derived from an EMBL/GenBank/DDBJ whole genome shotgun (WGS) entry which is preliminary data.</text>
</comment>
<dbReference type="EMBL" id="VSSQ01013844">
    <property type="protein sequence ID" value="MPM52398.1"/>
    <property type="molecule type" value="Genomic_DNA"/>
</dbReference>
<organism evidence="1">
    <name type="scientific">bioreactor metagenome</name>
    <dbReference type="NCBI Taxonomy" id="1076179"/>
    <lineage>
        <taxon>unclassified sequences</taxon>
        <taxon>metagenomes</taxon>
        <taxon>ecological metagenomes</taxon>
    </lineage>
</organism>
<accession>A0A645AI54</accession>
<dbReference type="AlphaFoldDB" id="A0A645AI54"/>
<gene>
    <name evidence="1" type="ORF">SDC9_99157</name>
</gene>
<proteinExistence type="predicted"/>
<reference evidence="1" key="1">
    <citation type="submission" date="2019-08" db="EMBL/GenBank/DDBJ databases">
        <authorList>
            <person name="Kucharzyk K."/>
            <person name="Murdoch R.W."/>
            <person name="Higgins S."/>
            <person name="Loffler F."/>
        </authorList>
    </citation>
    <scope>NUCLEOTIDE SEQUENCE</scope>
</reference>
<protein>
    <submittedName>
        <fullName evidence="1">Uncharacterized protein</fullName>
    </submittedName>
</protein>
<sequence length="71" mass="7359">MPGSPVVWYEITPGILPANAVVRLDDGILKSLAFTVSIDAITLSFFCLPKATTVTSSSSLAAGSKVTSMNV</sequence>
<evidence type="ECO:0000313" key="1">
    <source>
        <dbReference type="EMBL" id="MPM52398.1"/>
    </source>
</evidence>